<proteinExistence type="predicted"/>
<dbReference type="EMBL" id="LXQA010642478">
    <property type="protein sequence ID" value="MCI63727.1"/>
    <property type="molecule type" value="Genomic_DNA"/>
</dbReference>
<dbReference type="AlphaFoldDB" id="A0A392TTG6"/>
<name>A0A392TTG6_9FABA</name>
<feature type="non-terminal residue" evidence="2">
    <location>
        <position position="1"/>
    </location>
</feature>
<protein>
    <submittedName>
        <fullName evidence="2">Uncharacterized protein</fullName>
    </submittedName>
</protein>
<dbReference type="Proteomes" id="UP000265520">
    <property type="component" value="Unassembled WGS sequence"/>
</dbReference>
<comment type="caution">
    <text evidence="2">The sequence shown here is derived from an EMBL/GenBank/DDBJ whole genome shotgun (WGS) entry which is preliminary data.</text>
</comment>
<feature type="compositionally biased region" description="Basic and acidic residues" evidence="1">
    <location>
        <begin position="17"/>
        <end position="29"/>
    </location>
</feature>
<evidence type="ECO:0000313" key="2">
    <source>
        <dbReference type="EMBL" id="MCI63727.1"/>
    </source>
</evidence>
<accession>A0A392TTG6</accession>
<sequence>SLKRGTKKSMRRRTSKRLGEEDNHDKDASGKVIIRPAGSG</sequence>
<reference evidence="2 3" key="1">
    <citation type="journal article" date="2018" name="Front. Plant Sci.">
        <title>Red Clover (Trifolium pratense) and Zigzag Clover (T. medium) - A Picture of Genomic Similarities and Differences.</title>
        <authorList>
            <person name="Dluhosova J."/>
            <person name="Istvanek J."/>
            <person name="Nedelnik J."/>
            <person name="Repkova J."/>
        </authorList>
    </citation>
    <scope>NUCLEOTIDE SEQUENCE [LARGE SCALE GENOMIC DNA]</scope>
    <source>
        <strain evidence="3">cv. 10/8</strain>
        <tissue evidence="2">Leaf</tissue>
    </source>
</reference>
<keyword evidence="3" id="KW-1185">Reference proteome</keyword>
<evidence type="ECO:0000313" key="3">
    <source>
        <dbReference type="Proteomes" id="UP000265520"/>
    </source>
</evidence>
<feature type="compositionally biased region" description="Basic residues" evidence="1">
    <location>
        <begin position="1"/>
        <end position="16"/>
    </location>
</feature>
<organism evidence="2 3">
    <name type="scientific">Trifolium medium</name>
    <dbReference type="NCBI Taxonomy" id="97028"/>
    <lineage>
        <taxon>Eukaryota</taxon>
        <taxon>Viridiplantae</taxon>
        <taxon>Streptophyta</taxon>
        <taxon>Embryophyta</taxon>
        <taxon>Tracheophyta</taxon>
        <taxon>Spermatophyta</taxon>
        <taxon>Magnoliopsida</taxon>
        <taxon>eudicotyledons</taxon>
        <taxon>Gunneridae</taxon>
        <taxon>Pentapetalae</taxon>
        <taxon>rosids</taxon>
        <taxon>fabids</taxon>
        <taxon>Fabales</taxon>
        <taxon>Fabaceae</taxon>
        <taxon>Papilionoideae</taxon>
        <taxon>50 kb inversion clade</taxon>
        <taxon>NPAAA clade</taxon>
        <taxon>Hologalegina</taxon>
        <taxon>IRL clade</taxon>
        <taxon>Trifolieae</taxon>
        <taxon>Trifolium</taxon>
    </lineage>
</organism>
<evidence type="ECO:0000256" key="1">
    <source>
        <dbReference type="SAM" id="MobiDB-lite"/>
    </source>
</evidence>
<feature type="region of interest" description="Disordered" evidence="1">
    <location>
        <begin position="1"/>
        <end position="40"/>
    </location>
</feature>